<dbReference type="Proteomes" id="UP001311799">
    <property type="component" value="Unassembled WGS sequence"/>
</dbReference>
<dbReference type="InterPro" id="IPR029048">
    <property type="entry name" value="HSP70_C_sf"/>
</dbReference>
<comment type="caution">
    <text evidence="4">The sequence shown here is derived from an EMBL/GenBank/DDBJ whole genome shotgun (WGS) entry which is preliminary data.</text>
</comment>
<feature type="compositionally biased region" description="Basic and acidic residues" evidence="3">
    <location>
        <begin position="148"/>
        <end position="161"/>
    </location>
</feature>
<dbReference type="SUPFAM" id="SSF100920">
    <property type="entry name" value="Heat shock protein 70kD (HSP70), peptide-binding domain"/>
    <property type="match status" value="1"/>
</dbReference>
<evidence type="ECO:0000256" key="1">
    <source>
        <dbReference type="ARBA" id="ARBA00022741"/>
    </source>
</evidence>
<evidence type="ECO:0008006" key="6">
    <source>
        <dbReference type="Google" id="ProtNLM"/>
    </source>
</evidence>
<keyword evidence="1" id="KW-0547">Nucleotide-binding</keyword>
<dbReference type="GO" id="GO:0005524">
    <property type="term" value="F:ATP binding"/>
    <property type="evidence" value="ECO:0007669"/>
    <property type="project" value="UniProtKB-KW"/>
</dbReference>
<sequence>PPAPRGVPQIEVSFDLDANGICHVSARDKMTQKEQKITIQSSGGLSDAEVERMVKEAEANVERDRIKKEAIEVKNNADSLIYSTEKSLSEHKDKIGAEVVESVQKAINDTKKTMETETDPEKLKAAVETLQQAAMKIGEAVYKSSGSSEKKDDKTKDAETQ</sequence>
<accession>A0AAV9XX06</accession>
<dbReference type="Pfam" id="PF00012">
    <property type="entry name" value="HSP70"/>
    <property type="match status" value="1"/>
</dbReference>
<dbReference type="Gene3D" id="2.60.34.10">
    <property type="entry name" value="Substrate Binding Domain Of DNAk, Chain A, domain 1"/>
    <property type="match status" value="1"/>
</dbReference>
<dbReference type="FunFam" id="1.20.1270.10:FF:000001">
    <property type="entry name" value="Molecular chaperone DnaK"/>
    <property type="match status" value="1"/>
</dbReference>
<evidence type="ECO:0000256" key="2">
    <source>
        <dbReference type="ARBA" id="ARBA00022840"/>
    </source>
</evidence>
<dbReference type="AlphaFoldDB" id="A0AAV9XX06"/>
<dbReference type="SUPFAM" id="SSF100934">
    <property type="entry name" value="Heat shock protein 70kD (HSP70), C-terminal subdomain"/>
    <property type="match status" value="1"/>
</dbReference>
<dbReference type="PANTHER" id="PTHR19375">
    <property type="entry name" value="HEAT SHOCK PROTEIN 70KDA"/>
    <property type="match status" value="1"/>
</dbReference>
<dbReference type="InterPro" id="IPR029047">
    <property type="entry name" value="HSP70_peptide-bd_sf"/>
</dbReference>
<gene>
    <name evidence="4" type="ORF">RS030_333721</name>
</gene>
<evidence type="ECO:0000256" key="3">
    <source>
        <dbReference type="SAM" id="MobiDB-lite"/>
    </source>
</evidence>
<dbReference type="Gene3D" id="1.20.1270.10">
    <property type="match status" value="1"/>
</dbReference>
<feature type="non-terminal residue" evidence="4">
    <location>
        <position position="1"/>
    </location>
</feature>
<reference evidence="4 5" key="1">
    <citation type="submission" date="2023-10" db="EMBL/GenBank/DDBJ databases">
        <title>Comparative genomics analysis reveals potential genetic determinants of host preference in Cryptosporidium xiaoi.</title>
        <authorList>
            <person name="Xiao L."/>
            <person name="Li J."/>
        </authorList>
    </citation>
    <scope>NUCLEOTIDE SEQUENCE [LARGE SCALE GENOMIC DNA]</scope>
    <source>
        <strain evidence="4 5">52996</strain>
    </source>
</reference>
<proteinExistence type="predicted"/>
<evidence type="ECO:0000313" key="4">
    <source>
        <dbReference type="EMBL" id="KAK6588730.1"/>
    </source>
</evidence>
<protein>
    <recommendedName>
        <fullName evidence="6">Molecular chaperone DnaK</fullName>
    </recommendedName>
</protein>
<evidence type="ECO:0000313" key="5">
    <source>
        <dbReference type="Proteomes" id="UP001311799"/>
    </source>
</evidence>
<dbReference type="InterPro" id="IPR013126">
    <property type="entry name" value="Hsp_70_fam"/>
</dbReference>
<dbReference type="EMBL" id="JAWDEY010000026">
    <property type="protein sequence ID" value="KAK6588730.1"/>
    <property type="molecule type" value="Genomic_DNA"/>
</dbReference>
<dbReference type="GO" id="GO:0140662">
    <property type="term" value="F:ATP-dependent protein folding chaperone"/>
    <property type="evidence" value="ECO:0007669"/>
    <property type="project" value="InterPro"/>
</dbReference>
<organism evidence="4 5">
    <name type="scientific">Cryptosporidium xiaoi</name>
    <dbReference type="NCBI Taxonomy" id="659607"/>
    <lineage>
        <taxon>Eukaryota</taxon>
        <taxon>Sar</taxon>
        <taxon>Alveolata</taxon>
        <taxon>Apicomplexa</taxon>
        <taxon>Conoidasida</taxon>
        <taxon>Coccidia</taxon>
        <taxon>Eucoccidiorida</taxon>
        <taxon>Eimeriorina</taxon>
        <taxon>Cryptosporidiidae</taxon>
        <taxon>Cryptosporidium</taxon>
    </lineage>
</organism>
<name>A0AAV9XX06_9CRYT</name>
<keyword evidence="5" id="KW-1185">Reference proteome</keyword>
<keyword evidence="2" id="KW-0067">ATP-binding</keyword>
<feature type="region of interest" description="Disordered" evidence="3">
    <location>
        <begin position="140"/>
        <end position="161"/>
    </location>
</feature>